<dbReference type="PANTHER" id="PTHR33116">
    <property type="entry name" value="REVERSE TRANSCRIPTASE ZINC-BINDING DOMAIN-CONTAINING PROTEIN-RELATED-RELATED"/>
    <property type="match status" value="1"/>
</dbReference>
<dbReference type="Gramene" id="evm.model.07.461">
    <property type="protein sequence ID" value="cds.evm.model.07.461"/>
    <property type="gene ID" value="evm.TU.07.461"/>
</dbReference>
<dbReference type="PANTHER" id="PTHR33116:SF86">
    <property type="entry name" value="REVERSE TRANSCRIPTASE DOMAIN-CONTAINING PROTEIN"/>
    <property type="match status" value="1"/>
</dbReference>
<dbReference type="InterPro" id="IPR002156">
    <property type="entry name" value="RNaseH_domain"/>
</dbReference>
<reference evidence="3" key="2">
    <citation type="submission" date="2021-03" db="UniProtKB">
        <authorList>
            <consortium name="EnsemblPlants"/>
        </authorList>
    </citation>
    <scope>IDENTIFICATION</scope>
</reference>
<evidence type="ECO:0000313" key="3">
    <source>
        <dbReference type="EnsemblPlants" id="cds.evm.model.07.461"/>
    </source>
</evidence>
<reference evidence="3" key="1">
    <citation type="submission" date="2018-11" db="EMBL/GenBank/DDBJ databases">
        <authorList>
            <person name="Grassa J C."/>
        </authorList>
    </citation>
    <scope>NUCLEOTIDE SEQUENCE [LARGE SCALE GENOMIC DNA]</scope>
</reference>
<feature type="domain" description="Reverse transcriptase zinc-binding" evidence="2">
    <location>
        <begin position="243"/>
        <end position="304"/>
    </location>
</feature>
<accession>A0A803Q554</accession>
<evidence type="ECO:0000313" key="4">
    <source>
        <dbReference type="Proteomes" id="UP000596661"/>
    </source>
</evidence>
<feature type="domain" description="RNase H type-1" evidence="1">
    <location>
        <begin position="361"/>
        <end position="453"/>
    </location>
</feature>
<dbReference type="SUPFAM" id="SSF53098">
    <property type="entry name" value="Ribonuclease H-like"/>
    <property type="match status" value="1"/>
</dbReference>
<evidence type="ECO:0000259" key="2">
    <source>
        <dbReference type="Pfam" id="PF13966"/>
    </source>
</evidence>
<keyword evidence="4" id="KW-1185">Reference proteome</keyword>
<evidence type="ECO:0008006" key="5">
    <source>
        <dbReference type="Google" id="ProtNLM"/>
    </source>
</evidence>
<organism evidence="3 4">
    <name type="scientific">Cannabis sativa</name>
    <name type="common">Hemp</name>
    <name type="synonym">Marijuana</name>
    <dbReference type="NCBI Taxonomy" id="3483"/>
    <lineage>
        <taxon>Eukaryota</taxon>
        <taxon>Viridiplantae</taxon>
        <taxon>Streptophyta</taxon>
        <taxon>Embryophyta</taxon>
        <taxon>Tracheophyta</taxon>
        <taxon>Spermatophyta</taxon>
        <taxon>Magnoliopsida</taxon>
        <taxon>eudicotyledons</taxon>
        <taxon>Gunneridae</taxon>
        <taxon>Pentapetalae</taxon>
        <taxon>rosids</taxon>
        <taxon>fabids</taxon>
        <taxon>Rosales</taxon>
        <taxon>Cannabaceae</taxon>
        <taxon>Cannabis</taxon>
    </lineage>
</organism>
<dbReference type="EnsemblPlants" id="evm.model.07.461">
    <property type="protein sequence ID" value="cds.evm.model.07.461"/>
    <property type="gene ID" value="evm.TU.07.461"/>
</dbReference>
<name>A0A803Q554_CANSA</name>
<dbReference type="Proteomes" id="UP000596661">
    <property type="component" value="Chromosome 7"/>
</dbReference>
<dbReference type="InterPro" id="IPR026960">
    <property type="entry name" value="RVT-Znf"/>
</dbReference>
<dbReference type="CDD" id="cd06222">
    <property type="entry name" value="RNase_H_like"/>
    <property type="match status" value="1"/>
</dbReference>
<dbReference type="InterPro" id="IPR044730">
    <property type="entry name" value="RNase_H-like_dom_plant"/>
</dbReference>
<dbReference type="Pfam" id="PF13456">
    <property type="entry name" value="RVT_3"/>
    <property type="match status" value="1"/>
</dbReference>
<dbReference type="GO" id="GO:0004523">
    <property type="term" value="F:RNA-DNA hybrid ribonuclease activity"/>
    <property type="evidence" value="ECO:0007669"/>
    <property type="project" value="InterPro"/>
</dbReference>
<proteinExistence type="predicted"/>
<dbReference type="Pfam" id="PF13966">
    <property type="entry name" value="zf-RVT"/>
    <property type="match status" value="1"/>
</dbReference>
<dbReference type="GO" id="GO:0003676">
    <property type="term" value="F:nucleic acid binding"/>
    <property type="evidence" value="ECO:0007669"/>
    <property type="project" value="InterPro"/>
</dbReference>
<dbReference type="AlphaFoldDB" id="A0A803Q554"/>
<dbReference type="InterPro" id="IPR012337">
    <property type="entry name" value="RNaseH-like_sf"/>
</dbReference>
<dbReference type="EMBL" id="UZAU01000635">
    <property type="status" value="NOT_ANNOTATED_CDS"/>
    <property type="molecule type" value="Genomic_DNA"/>
</dbReference>
<protein>
    <recommendedName>
        <fullName evidence="5">RNase H type-1 domain-containing protein</fullName>
    </recommendedName>
</protein>
<sequence>MFETASGQQVNASKSNIFFTPNSAPQHRDSICNILGMIEASEGSHYLGLPNIIGWNKNTILGFIKNKVITRLNSWHDKFLSRANKEILFKIVVQLLPTYAISVFLIPIGTCQEIEKLMAQFWWKTNASKELGSNPNFVWRSIWGAQKLIKLGANRTIKSGTTTTILNHSWLPDNDQSYVTTNNPGLINQPISSLFSVESDSWDYDLVCDMFNSRDASLILGLPLSTTDADDCWSLTSETNGSFTLKIPPKVKNMLWRILNNCLPTCLNLVTKHVNVSILCPMCLSQPENTTYALLHCALAAECWNRLGINRPTPIATFASWLEHVFSTMPTEDVCKIIMQRGQPREEARWTPPRRDSFKINVDAGVKVGEGIAGLSSVVRDDEGRVVAAANRYVQKNIMPLQEELQAILMGLQAGIQRSLPSFSVESDCLQAVHLVMHEKEGCRDVDGLIAQIK</sequence>
<evidence type="ECO:0000259" key="1">
    <source>
        <dbReference type="Pfam" id="PF13456"/>
    </source>
</evidence>